<feature type="compositionally biased region" description="Basic residues" evidence="1">
    <location>
        <begin position="556"/>
        <end position="591"/>
    </location>
</feature>
<dbReference type="Proteomes" id="UP000724874">
    <property type="component" value="Unassembled WGS sequence"/>
</dbReference>
<protein>
    <submittedName>
        <fullName evidence="2">Uncharacterized protein</fullName>
    </submittedName>
</protein>
<accession>A0A9P5NQM4</accession>
<reference evidence="2" key="1">
    <citation type="submission" date="2020-11" db="EMBL/GenBank/DDBJ databases">
        <authorList>
            <consortium name="DOE Joint Genome Institute"/>
            <person name="Ahrendt S."/>
            <person name="Riley R."/>
            <person name="Andreopoulos W."/>
            <person name="LaButti K."/>
            <person name="Pangilinan J."/>
            <person name="Ruiz-duenas F.J."/>
            <person name="Barrasa J.M."/>
            <person name="Sanchez-Garcia M."/>
            <person name="Camarero S."/>
            <person name="Miyauchi S."/>
            <person name="Serrano A."/>
            <person name="Linde D."/>
            <person name="Babiker R."/>
            <person name="Drula E."/>
            <person name="Ayuso-Fernandez I."/>
            <person name="Pacheco R."/>
            <person name="Padilla G."/>
            <person name="Ferreira P."/>
            <person name="Barriuso J."/>
            <person name="Kellner H."/>
            <person name="Castanera R."/>
            <person name="Alfaro M."/>
            <person name="Ramirez L."/>
            <person name="Pisabarro A.G."/>
            <person name="Kuo A."/>
            <person name="Tritt A."/>
            <person name="Lipzen A."/>
            <person name="He G."/>
            <person name="Yan M."/>
            <person name="Ng V."/>
            <person name="Cullen D."/>
            <person name="Martin F."/>
            <person name="Rosso M.-N."/>
            <person name="Henrissat B."/>
            <person name="Hibbett D."/>
            <person name="Martinez A.T."/>
            <person name="Grigoriev I.V."/>
        </authorList>
    </citation>
    <scope>NUCLEOTIDE SEQUENCE</scope>
    <source>
        <strain evidence="2">AH 44721</strain>
    </source>
</reference>
<feature type="region of interest" description="Disordered" evidence="1">
    <location>
        <begin position="686"/>
        <end position="722"/>
    </location>
</feature>
<feature type="region of interest" description="Disordered" evidence="1">
    <location>
        <begin position="169"/>
        <end position="200"/>
    </location>
</feature>
<feature type="region of interest" description="Disordered" evidence="1">
    <location>
        <begin position="263"/>
        <end position="300"/>
    </location>
</feature>
<feature type="compositionally biased region" description="Low complexity" evidence="1">
    <location>
        <begin position="686"/>
        <end position="719"/>
    </location>
</feature>
<feature type="region of interest" description="Disordered" evidence="1">
    <location>
        <begin position="338"/>
        <end position="452"/>
    </location>
</feature>
<feature type="compositionally biased region" description="Polar residues" evidence="1">
    <location>
        <begin position="387"/>
        <end position="397"/>
    </location>
</feature>
<feature type="region of interest" description="Disordered" evidence="1">
    <location>
        <begin position="37"/>
        <end position="109"/>
    </location>
</feature>
<dbReference type="OrthoDB" id="3058472at2759"/>
<sequence length="731" mass="79462">MDNYSSANRMRPSASLNPSLAQNLHYSQYNSATNTQSWHNNQQIPSGLHNHDRLHNPYPHPLHVINRTPMTDGEDDYMHQSSVARRPNRFDKTNSESTPTDFSPAVSRPRKKKSFVGGFVKGIRRLPKTVFGYGSSASSGKNRLEYFETTDAEDTATVVTGMSNGNSLPLYTSNPVTPVTGPGPSRSTPYRPTPVSPIPESPPPAVVRLSDVPQHDSNHSVLPGNFDPEPGGSHLFAPQGHRLIENLQSEGSYSNPVERTTVMLYGNDPDSQSYNRNSRGPLPTPPVVPQQVSSPGLSYVSEPLAPLAPLRPASFHSSHVSAQPQPRAPAEIPRISSSSAISQRTSQVLPPQRVPPPSLIPGLLHSSSHSPSQQPIADSHHQPQPEPETQNAPQTAPRSAEPPPIEPIQSPVDAHPTLAPDYREMTLGSSPSSPDILDSRHRQSHYDPSFSSELSPVERFFKTLYRMPWVSHERVTVDYKPGVGLGHMKKKKTKPLSSWYRSMLAGSRRSSATLDLLSSSNRTGTDRTSLGRAVAAALAAPLSPSKHSGRSSDNKRKPHHHHYHHHQQHHRSPHHHHKHHEKSGHPKKRHTSSSVETTDTDADEKYAGPYLSPIPYPMQYQPYPYPAYPAFPVAAPAAAMQSAQKQAGDNPTSSSGSSAMMYAPAGYASYQPMVAPAPVYTNSSVQQTTTTASNTGAATGQQGAQSSQQSRQPAPAPSGMVYTPAIPGAFT</sequence>
<evidence type="ECO:0000256" key="1">
    <source>
        <dbReference type="SAM" id="MobiDB-lite"/>
    </source>
</evidence>
<feature type="compositionally biased region" description="Low complexity" evidence="1">
    <location>
        <begin position="338"/>
        <end position="347"/>
    </location>
</feature>
<dbReference type="EMBL" id="JADNYJ010000041">
    <property type="protein sequence ID" value="KAF8901466.1"/>
    <property type="molecule type" value="Genomic_DNA"/>
</dbReference>
<evidence type="ECO:0000313" key="2">
    <source>
        <dbReference type="EMBL" id="KAF8901466.1"/>
    </source>
</evidence>
<comment type="caution">
    <text evidence="2">The sequence shown here is derived from an EMBL/GenBank/DDBJ whole genome shotgun (WGS) entry which is preliminary data.</text>
</comment>
<feature type="compositionally biased region" description="Polar residues" evidence="1">
    <location>
        <begin position="269"/>
        <end position="278"/>
    </location>
</feature>
<organism evidence="2 3">
    <name type="scientific">Gymnopilus junonius</name>
    <name type="common">Spectacular rustgill mushroom</name>
    <name type="synonym">Gymnopilus spectabilis subsp. junonius</name>
    <dbReference type="NCBI Taxonomy" id="109634"/>
    <lineage>
        <taxon>Eukaryota</taxon>
        <taxon>Fungi</taxon>
        <taxon>Dikarya</taxon>
        <taxon>Basidiomycota</taxon>
        <taxon>Agaricomycotina</taxon>
        <taxon>Agaricomycetes</taxon>
        <taxon>Agaricomycetidae</taxon>
        <taxon>Agaricales</taxon>
        <taxon>Agaricineae</taxon>
        <taxon>Hymenogastraceae</taxon>
        <taxon>Gymnopilus</taxon>
    </lineage>
</organism>
<proteinExistence type="predicted"/>
<feature type="region of interest" description="Disordered" evidence="1">
    <location>
        <begin position="539"/>
        <end position="606"/>
    </location>
</feature>
<feature type="compositionally biased region" description="Low complexity" evidence="1">
    <location>
        <begin position="360"/>
        <end position="376"/>
    </location>
</feature>
<feature type="compositionally biased region" description="Pro residues" evidence="1">
    <location>
        <begin position="191"/>
        <end position="200"/>
    </location>
</feature>
<feature type="compositionally biased region" description="Low complexity" evidence="1">
    <location>
        <begin position="289"/>
        <end position="300"/>
    </location>
</feature>
<name>A0A9P5NQM4_GYMJU</name>
<dbReference type="AlphaFoldDB" id="A0A9P5NQM4"/>
<evidence type="ECO:0000313" key="3">
    <source>
        <dbReference type="Proteomes" id="UP000724874"/>
    </source>
</evidence>
<keyword evidence="3" id="KW-1185">Reference proteome</keyword>
<gene>
    <name evidence="2" type="ORF">CPB84DRAFT_1777364</name>
</gene>